<name>A0AAN8JIA1_PATCE</name>
<dbReference type="PROSITE" id="PS51720">
    <property type="entry name" value="G_AIG1"/>
    <property type="match status" value="1"/>
</dbReference>
<evidence type="ECO:0000313" key="5">
    <source>
        <dbReference type="EMBL" id="KAK6174888.1"/>
    </source>
</evidence>
<dbReference type="EMBL" id="JAZGQO010000010">
    <property type="protein sequence ID" value="KAK6174888.1"/>
    <property type="molecule type" value="Genomic_DNA"/>
</dbReference>
<reference evidence="6 7" key="1">
    <citation type="submission" date="2024-01" db="EMBL/GenBank/DDBJ databases">
        <title>The genome of the rayed Mediterranean limpet Patella caerulea (Linnaeus, 1758).</title>
        <authorList>
            <person name="Anh-Thu Weber A."/>
            <person name="Halstead-Nussloch G."/>
        </authorList>
    </citation>
    <scope>NUCLEOTIDE SEQUENCE [LARGE SCALE GENOMIC DNA]</scope>
    <source>
        <strain evidence="6">AATW-2023a</strain>
        <tissue evidence="6">Whole specimen</tissue>
    </source>
</reference>
<organism evidence="6 7">
    <name type="scientific">Patella caerulea</name>
    <name type="common">Rayed Mediterranean limpet</name>
    <dbReference type="NCBI Taxonomy" id="87958"/>
    <lineage>
        <taxon>Eukaryota</taxon>
        <taxon>Metazoa</taxon>
        <taxon>Spiralia</taxon>
        <taxon>Lophotrochozoa</taxon>
        <taxon>Mollusca</taxon>
        <taxon>Gastropoda</taxon>
        <taxon>Patellogastropoda</taxon>
        <taxon>Patelloidea</taxon>
        <taxon>Patellidae</taxon>
        <taxon>Patella</taxon>
    </lineage>
</organism>
<dbReference type="InterPro" id="IPR045058">
    <property type="entry name" value="GIMA/IAN/Toc"/>
</dbReference>
<accession>A0AAN8JIA1</accession>
<dbReference type="AlphaFoldDB" id="A0AAN8JIA1"/>
<dbReference type="Pfam" id="PF04548">
    <property type="entry name" value="AIG1"/>
    <property type="match status" value="1"/>
</dbReference>
<dbReference type="InterPro" id="IPR006703">
    <property type="entry name" value="G_AIG1"/>
</dbReference>
<feature type="domain" description="AIG1-type G" evidence="4">
    <location>
        <begin position="7"/>
        <end position="212"/>
    </location>
</feature>
<dbReference type="EMBL" id="JAZGQO010000010">
    <property type="protein sequence ID" value="KAK6174889.1"/>
    <property type="molecule type" value="Genomic_DNA"/>
</dbReference>
<keyword evidence="7" id="KW-1185">Reference proteome</keyword>
<evidence type="ECO:0000259" key="4">
    <source>
        <dbReference type="PROSITE" id="PS51720"/>
    </source>
</evidence>
<dbReference type="PANTHER" id="PTHR10903">
    <property type="entry name" value="GTPASE, IMAP FAMILY MEMBER-RELATED"/>
    <property type="match status" value="1"/>
</dbReference>
<dbReference type="SUPFAM" id="SSF52540">
    <property type="entry name" value="P-loop containing nucleoside triphosphate hydrolases"/>
    <property type="match status" value="1"/>
</dbReference>
<evidence type="ECO:0000313" key="7">
    <source>
        <dbReference type="Proteomes" id="UP001347796"/>
    </source>
</evidence>
<evidence type="ECO:0000256" key="3">
    <source>
        <dbReference type="ARBA" id="ARBA00023134"/>
    </source>
</evidence>
<dbReference type="Proteomes" id="UP001347796">
    <property type="component" value="Unassembled WGS sequence"/>
</dbReference>
<keyword evidence="2" id="KW-0547">Nucleotide-binding</keyword>
<dbReference type="GO" id="GO:0005525">
    <property type="term" value="F:GTP binding"/>
    <property type="evidence" value="ECO:0007669"/>
    <property type="project" value="UniProtKB-KW"/>
</dbReference>
<sequence>MTVTFYFSEIRVVLVGKTGEGKSALGNSLLKKKYFKSSVSCTSVTSTCDIGYRDIQNGERLAVIDTPGLFDNRFSNTHTSKELVRCVSLACPGPHAFLFVLGIGRFTQEELDTVDHLQKLFGDDVSRFVIIVFNHKDALQADGMTLKEYIKSSPPKLQSLIEKCERRITAINNRVQPGSNDRDVNAIISLVEQVIRSNGGNHYTEAMFEAAEKVFQTQLEEMRAELYRLRLLLKEYEIEERTKKRIAENDGILVTFAHGIENTLTKTGQSLQARWNAVTSKFV</sequence>
<evidence type="ECO:0000313" key="6">
    <source>
        <dbReference type="EMBL" id="KAK6174889.1"/>
    </source>
</evidence>
<protein>
    <recommendedName>
        <fullName evidence="4">AIG1-type G domain-containing protein</fullName>
    </recommendedName>
</protein>
<dbReference type="InterPro" id="IPR027417">
    <property type="entry name" value="P-loop_NTPase"/>
</dbReference>
<dbReference type="FunFam" id="3.40.50.300:FF:000366">
    <property type="entry name" value="GTPase, IMAP family member 2"/>
    <property type="match status" value="1"/>
</dbReference>
<proteinExistence type="inferred from homology"/>
<dbReference type="Gene3D" id="3.40.50.300">
    <property type="entry name" value="P-loop containing nucleotide triphosphate hydrolases"/>
    <property type="match status" value="1"/>
</dbReference>
<gene>
    <name evidence="5" type="ORF">SNE40_013451</name>
    <name evidence="6" type="ORF">SNE40_013452</name>
</gene>
<comment type="caution">
    <text evidence="6">The sequence shown here is derived from an EMBL/GenBank/DDBJ whole genome shotgun (WGS) entry which is preliminary data.</text>
</comment>
<keyword evidence="3" id="KW-0342">GTP-binding</keyword>
<dbReference type="PANTHER" id="PTHR10903:SF184">
    <property type="entry name" value="GTP-BINDING PROTEIN A"/>
    <property type="match status" value="1"/>
</dbReference>
<evidence type="ECO:0000256" key="2">
    <source>
        <dbReference type="ARBA" id="ARBA00022741"/>
    </source>
</evidence>
<comment type="similarity">
    <text evidence="1">Belongs to the TRAFAC class TrmE-Era-EngA-EngB-Septin-like GTPase superfamily. AIG1/Toc34/Toc159-like paraseptin GTPase family. IAN subfamily.</text>
</comment>
<evidence type="ECO:0000256" key="1">
    <source>
        <dbReference type="ARBA" id="ARBA00008535"/>
    </source>
</evidence>